<keyword evidence="2" id="KW-1185">Reference proteome</keyword>
<gene>
    <name evidence="1" type="ORF">FRX31_004317</name>
</gene>
<dbReference type="EMBL" id="JABWDY010003191">
    <property type="protein sequence ID" value="KAF5206099.1"/>
    <property type="molecule type" value="Genomic_DNA"/>
</dbReference>
<comment type="caution">
    <text evidence="1">The sequence shown here is derived from an EMBL/GenBank/DDBJ whole genome shotgun (WGS) entry which is preliminary data.</text>
</comment>
<organism evidence="1 2">
    <name type="scientific">Thalictrum thalictroides</name>
    <name type="common">Rue-anemone</name>
    <name type="synonym">Anemone thalictroides</name>
    <dbReference type="NCBI Taxonomy" id="46969"/>
    <lineage>
        <taxon>Eukaryota</taxon>
        <taxon>Viridiplantae</taxon>
        <taxon>Streptophyta</taxon>
        <taxon>Embryophyta</taxon>
        <taxon>Tracheophyta</taxon>
        <taxon>Spermatophyta</taxon>
        <taxon>Magnoliopsida</taxon>
        <taxon>Ranunculales</taxon>
        <taxon>Ranunculaceae</taxon>
        <taxon>Thalictroideae</taxon>
        <taxon>Thalictrum</taxon>
    </lineage>
</organism>
<dbReference type="Gene3D" id="3.40.50.300">
    <property type="entry name" value="P-loop containing nucleotide triphosphate hydrolases"/>
    <property type="match status" value="1"/>
</dbReference>
<dbReference type="AlphaFoldDB" id="A0A7J6X8Y1"/>
<evidence type="ECO:0000313" key="2">
    <source>
        <dbReference type="Proteomes" id="UP000554482"/>
    </source>
</evidence>
<dbReference type="InterPro" id="IPR027417">
    <property type="entry name" value="P-loop_NTPase"/>
</dbReference>
<reference evidence="1 2" key="1">
    <citation type="submission" date="2020-06" db="EMBL/GenBank/DDBJ databases">
        <title>Transcriptomic and genomic resources for Thalictrum thalictroides and T. hernandezii: Facilitating candidate gene discovery in an emerging model plant lineage.</title>
        <authorList>
            <person name="Arias T."/>
            <person name="Riano-Pachon D.M."/>
            <person name="Di Stilio V.S."/>
        </authorList>
    </citation>
    <scope>NUCLEOTIDE SEQUENCE [LARGE SCALE GENOMIC DNA]</scope>
    <source>
        <strain evidence="2">cv. WT478/WT964</strain>
        <tissue evidence="1">Leaves</tissue>
    </source>
</reference>
<proteinExistence type="predicted"/>
<dbReference type="OrthoDB" id="10253254at2759"/>
<name>A0A7J6X8Y1_THATH</name>
<dbReference type="Proteomes" id="UP000554482">
    <property type="component" value="Unassembled WGS sequence"/>
</dbReference>
<evidence type="ECO:0000313" key="1">
    <source>
        <dbReference type="EMBL" id="KAF5206099.1"/>
    </source>
</evidence>
<protein>
    <submittedName>
        <fullName evidence="1">Uncharacterized protein</fullName>
    </submittedName>
</protein>
<accession>A0A7J6X8Y1</accession>
<sequence>MQYSSIICVVQYLKEAGGGVMACTQPRLLAVQAVPSRVAEVMGVKLGEEVPYTIFFKIFQSLVLPSSSF</sequence>